<dbReference type="AlphaFoldDB" id="A0A9P7ZWD3"/>
<proteinExistence type="predicted"/>
<accession>A0A9P7ZWD3</accession>
<name>A0A9P7ZWD3_MORAP</name>
<gene>
    <name evidence="1" type="ORF">KVV02_004554</name>
</gene>
<organism evidence="1 2">
    <name type="scientific">Mortierella alpina</name>
    <name type="common">Oleaginous fungus</name>
    <name type="synonym">Mortierella renispora</name>
    <dbReference type="NCBI Taxonomy" id="64518"/>
    <lineage>
        <taxon>Eukaryota</taxon>
        <taxon>Fungi</taxon>
        <taxon>Fungi incertae sedis</taxon>
        <taxon>Mucoromycota</taxon>
        <taxon>Mortierellomycotina</taxon>
        <taxon>Mortierellomycetes</taxon>
        <taxon>Mortierellales</taxon>
        <taxon>Mortierellaceae</taxon>
        <taxon>Mortierella</taxon>
    </lineage>
</organism>
<dbReference type="Proteomes" id="UP000717515">
    <property type="component" value="Unassembled WGS sequence"/>
</dbReference>
<evidence type="ECO:0000313" key="2">
    <source>
        <dbReference type="Proteomes" id="UP000717515"/>
    </source>
</evidence>
<comment type="caution">
    <text evidence="1">The sequence shown here is derived from an EMBL/GenBank/DDBJ whole genome shotgun (WGS) entry which is preliminary data.</text>
</comment>
<dbReference type="InterPro" id="IPR012337">
    <property type="entry name" value="RNaseH-like_sf"/>
</dbReference>
<protein>
    <submittedName>
        <fullName evidence="1">Uncharacterized protein</fullName>
    </submittedName>
</protein>
<sequence>MQNIGSTLISKMLSQEEEAVAKDFLTVLQPAVEFTAQVGAEIMSTISQVYPAIWDMIQGWETVKDPDPITSIAGKELRGLLIPEAKRRWSIHKLDDFCIIAMYLNPCTRDHSFANREVTRGNLTATLLEHGHELVYKMTCDVSNDVYLFPRSSKNPVAPPRMNRTMKWTMMEFRSGRLKLKWRQWFGSNLSATKVIK</sequence>
<reference evidence="1" key="1">
    <citation type="submission" date="2021-07" db="EMBL/GenBank/DDBJ databases">
        <title>Draft genome of Mortierella alpina, strain LL118, isolated from an aspen leaf litter sample.</title>
        <authorList>
            <person name="Yang S."/>
            <person name="Vinatzer B.A."/>
        </authorList>
    </citation>
    <scope>NUCLEOTIDE SEQUENCE</scope>
    <source>
        <strain evidence="1">LL118</strain>
    </source>
</reference>
<dbReference type="EMBL" id="JAIFTL010000457">
    <property type="protein sequence ID" value="KAG9319427.1"/>
    <property type="molecule type" value="Genomic_DNA"/>
</dbReference>
<evidence type="ECO:0000313" key="1">
    <source>
        <dbReference type="EMBL" id="KAG9319427.1"/>
    </source>
</evidence>
<dbReference type="SUPFAM" id="SSF53098">
    <property type="entry name" value="Ribonuclease H-like"/>
    <property type="match status" value="1"/>
</dbReference>